<evidence type="ECO:0000313" key="3">
    <source>
        <dbReference type="Proteomes" id="UP000075683"/>
    </source>
</evidence>
<name>A0A150M5S6_9BACI</name>
<feature type="compositionally biased region" description="Basic and acidic residues" evidence="1">
    <location>
        <begin position="1"/>
        <end position="16"/>
    </location>
</feature>
<accession>A0A150M5S6</accession>
<evidence type="ECO:0000256" key="1">
    <source>
        <dbReference type="SAM" id="MobiDB-lite"/>
    </source>
</evidence>
<sequence>MEKQPVFPKRENEKTGEPFPGTSGPRAGIGPEGKTAVPPKSLWNFCVPLGGL</sequence>
<feature type="region of interest" description="Disordered" evidence="1">
    <location>
        <begin position="1"/>
        <end position="41"/>
    </location>
</feature>
<evidence type="ECO:0000313" key="2">
    <source>
        <dbReference type="EMBL" id="KYD19967.1"/>
    </source>
</evidence>
<protein>
    <submittedName>
        <fullName evidence="2">Uncharacterized protein</fullName>
    </submittedName>
</protein>
<dbReference type="Proteomes" id="UP000075683">
    <property type="component" value="Unassembled WGS sequence"/>
</dbReference>
<proteinExistence type="predicted"/>
<organism evidence="2 3">
    <name type="scientific">Caldibacillus debilis</name>
    <dbReference type="NCBI Taxonomy" id="301148"/>
    <lineage>
        <taxon>Bacteria</taxon>
        <taxon>Bacillati</taxon>
        <taxon>Bacillota</taxon>
        <taxon>Bacilli</taxon>
        <taxon>Bacillales</taxon>
        <taxon>Bacillaceae</taxon>
        <taxon>Caldibacillus</taxon>
    </lineage>
</organism>
<dbReference type="EMBL" id="LQYT01000037">
    <property type="protein sequence ID" value="KYD19967.1"/>
    <property type="molecule type" value="Genomic_DNA"/>
</dbReference>
<dbReference type="AlphaFoldDB" id="A0A150M5S6"/>
<comment type="caution">
    <text evidence="2">The sequence shown here is derived from an EMBL/GenBank/DDBJ whole genome shotgun (WGS) entry which is preliminary data.</text>
</comment>
<gene>
    <name evidence="2" type="ORF">B4135_0866</name>
</gene>
<reference evidence="2 3" key="1">
    <citation type="submission" date="2016-01" db="EMBL/GenBank/DDBJ databases">
        <title>Draft Genome Sequences of Seven Thermophilic Sporeformers Isolated from Foods.</title>
        <authorList>
            <person name="Berendsen E.M."/>
            <person name="Wells-Bennik M.H."/>
            <person name="Krawcyk A.O."/>
            <person name="De Jong A."/>
            <person name="Holsappel S."/>
            <person name="Eijlander R.T."/>
            <person name="Kuipers O.P."/>
        </authorList>
    </citation>
    <scope>NUCLEOTIDE SEQUENCE [LARGE SCALE GENOMIC DNA]</scope>
    <source>
        <strain evidence="2 3">B4135</strain>
    </source>
</reference>